<dbReference type="GO" id="GO:0016491">
    <property type="term" value="F:oxidoreductase activity"/>
    <property type="evidence" value="ECO:0007669"/>
    <property type="project" value="UniProtKB-KW"/>
</dbReference>
<evidence type="ECO:0000256" key="8">
    <source>
        <dbReference type="ARBA" id="ARBA00022982"/>
    </source>
</evidence>
<evidence type="ECO:0000256" key="14">
    <source>
        <dbReference type="ARBA" id="ARBA00031399"/>
    </source>
</evidence>
<dbReference type="GO" id="GO:0005507">
    <property type="term" value="F:copper ion binding"/>
    <property type="evidence" value="ECO:0007669"/>
    <property type="project" value="InterPro"/>
</dbReference>
<proteinExistence type="inferred from homology"/>
<protein>
    <recommendedName>
        <fullName evidence="14">Cytochrome aa3 subunit 2</fullName>
    </recommendedName>
</protein>
<evidence type="ECO:0000256" key="11">
    <source>
        <dbReference type="ARBA" id="ARBA00023008"/>
    </source>
</evidence>
<evidence type="ECO:0000256" key="15">
    <source>
        <dbReference type="PROSITE-ProRule" id="PRU00433"/>
    </source>
</evidence>
<comment type="function">
    <text evidence="13">Subunits I and II form the functional core of the enzyme complex. Electrons originating in cytochrome c are transferred via heme a and Cu(A) to the binuclear center formed by heme a3 and Cu(B).</text>
</comment>
<feature type="domain" description="Cytochrome oxidase subunit II copper A binding" evidence="18">
    <location>
        <begin position="129"/>
        <end position="245"/>
    </location>
</feature>
<dbReference type="PROSITE" id="PS00078">
    <property type="entry name" value="COX2"/>
    <property type="match status" value="1"/>
</dbReference>
<keyword evidence="10 15" id="KW-0408">Iron</keyword>
<keyword evidence="12 17" id="KW-0472">Membrane</keyword>
<dbReference type="Pfam" id="PF00034">
    <property type="entry name" value="Cytochrom_C"/>
    <property type="match status" value="1"/>
</dbReference>
<keyword evidence="9 17" id="KW-1133">Transmembrane helix</keyword>
<dbReference type="InterPro" id="IPR008972">
    <property type="entry name" value="Cupredoxin"/>
</dbReference>
<gene>
    <name evidence="20" type="primary">coxB</name>
    <name evidence="20" type="ORF">D7X96_23335</name>
</gene>
<keyword evidence="5" id="KW-0679">Respiratory chain</keyword>
<dbReference type="Gene3D" id="2.60.40.420">
    <property type="entry name" value="Cupredoxins - blue copper proteins"/>
    <property type="match status" value="1"/>
</dbReference>
<evidence type="ECO:0000313" key="21">
    <source>
        <dbReference type="Proteomes" id="UP000282656"/>
    </source>
</evidence>
<keyword evidence="8" id="KW-0249">Electron transport</keyword>
<sequence>MKRLPIVLWLCTGCGGGLRMLDARGPHVERLRSLWDLLFLISAVVLTAVVLAMLGALLRRRGGSKAQVPEVEAHSVPPDGAGARPVDPARERRMGRVVGLCAGLTVAVLFVITVANASTGAALARLRSPEALEIQVVGHQWWWEFRVQDPDPSRILVTANELHVPVGRPVILKLNSRDVIHSFWVPELTNKRDLIPGQQNTLELQADRPGTFFGQCYEFCGIQHAKMGFVVVAESPEQFEAWRNHQLQPAPQPTAPMAQRGQQVFLQGPCALCHAISGTGAAASTGPNLTHVASRSTLAAGALPFDRGHLAGWILNSQSLKPGNNMPALTLPPDDLQALLVYLESLK</sequence>
<feature type="region of interest" description="Disordered" evidence="16">
    <location>
        <begin position="68"/>
        <end position="88"/>
    </location>
</feature>
<dbReference type="OrthoDB" id="9809720at2"/>
<dbReference type="InterPro" id="IPR034236">
    <property type="entry name" value="CuRO_CcO_Caa3_II"/>
</dbReference>
<dbReference type="InterPro" id="IPR014222">
    <property type="entry name" value="Cyt_c_oxidase_su2"/>
</dbReference>
<dbReference type="GO" id="GO:0042773">
    <property type="term" value="P:ATP synthesis coupled electron transport"/>
    <property type="evidence" value="ECO:0007669"/>
    <property type="project" value="TreeGrafter"/>
</dbReference>
<evidence type="ECO:0000256" key="16">
    <source>
        <dbReference type="SAM" id="MobiDB-lite"/>
    </source>
</evidence>
<evidence type="ECO:0000256" key="13">
    <source>
        <dbReference type="ARBA" id="ARBA00024688"/>
    </source>
</evidence>
<keyword evidence="20" id="KW-0560">Oxidoreductase</keyword>
<dbReference type="GO" id="GO:0020037">
    <property type="term" value="F:heme binding"/>
    <property type="evidence" value="ECO:0007669"/>
    <property type="project" value="InterPro"/>
</dbReference>
<keyword evidence="11" id="KW-0186">Copper</keyword>
<dbReference type="InterPro" id="IPR001505">
    <property type="entry name" value="Copper_CuA"/>
</dbReference>
<dbReference type="GO" id="GO:0004129">
    <property type="term" value="F:cytochrome-c oxidase activity"/>
    <property type="evidence" value="ECO:0007669"/>
    <property type="project" value="InterPro"/>
</dbReference>
<keyword evidence="6 17" id="KW-0812">Transmembrane</keyword>
<feature type="domain" description="Cytochrome c" evidence="19">
    <location>
        <begin position="256"/>
        <end position="347"/>
    </location>
</feature>
<evidence type="ECO:0000256" key="9">
    <source>
        <dbReference type="ARBA" id="ARBA00022989"/>
    </source>
</evidence>
<evidence type="ECO:0000256" key="1">
    <source>
        <dbReference type="ARBA" id="ARBA00004141"/>
    </source>
</evidence>
<dbReference type="Proteomes" id="UP000282656">
    <property type="component" value="Unassembled WGS sequence"/>
</dbReference>
<dbReference type="GO" id="GO:0016020">
    <property type="term" value="C:membrane"/>
    <property type="evidence" value="ECO:0007669"/>
    <property type="project" value="UniProtKB-SubCell"/>
</dbReference>
<evidence type="ECO:0000256" key="17">
    <source>
        <dbReference type="SAM" id="Phobius"/>
    </source>
</evidence>
<dbReference type="SUPFAM" id="SSF49503">
    <property type="entry name" value="Cupredoxins"/>
    <property type="match status" value="1"/>
</dbReference>
<dbReference type="NCBIfam" id="TIGR02866">
    <property type="entry name" value="CoxB"/>
    <property type="match status" value="1"/>
</dbReference>
<dbReference type="AlphaFoldDB" id="A0A3A8QAE2"/>
<dbReference type="PANTHER" id="PTHR22888:SF9">
    <property type="entry name" value="CYTOCHROME C OXIDASE SUBUNIT 2"/>
    <property type="match status" value="1"/>
</dbReference>
<evidence type="ECO:0000256" key="3">
    <source>
        <dbReference type="ARBA" id="ARBA00022448"/>
    </source>
</evidence>
<dbReference type="RefSeq" id="WP_120551641.1">
    <property type="nucleotide sequence ID" value="NZ_RAWM01000069.1"/>
</dbReference>
<evidence type="ECO:0000313" key="20">
    <source>
        <dbReference type="EMBL" id="RKH65617.1"/>
    </source>
</evidence>
<evidence type="ECO:0000256" key="6">
    <source>
        <dbReference type="ARBA" id="ARBA00022692"/>
    </source>
</evidence>
<evidence type="ECO:0000256" key="10">
    <source>
        <dbReference type="ARBA" id="ARBA00023004"/>
    </source>
</evidence>
<accession>A0A3A8QAE2</accession>
<dbReference type="PROSITE" id="PS51007">
    <property type="entry name" value="CYTC"/>
    <property type="match status" value="1"/>
</dbReference>
<feature type="transmembrane region" description="Helical" evidence="17">
    <location>
        <begin position="97"/>
        <end position="117"/>
    </location>
</feature>
<keyword evidence="3" id="KW-0813">Transport</keyword>
<reference evidence="21" key="1">
    <citation type="submission" date="2018-09" db="EMBL/GenBank/DDBJ databases">
        <authorList>
            <person name="Livingstone P.G."/>
            <person name="Whitworth D.E."/>
        </authorList>
    </citation>
    <scope>NUCLEOTIDE SEQUENCE [LARGE SCALE GENOMIC DNA]</scope>
    <source>
        <strain evidence="21">AB047A</strain>
    </source>
</reference>
<dbReference type="InterPro" id="IPR002429">
    <property type="entry name" value="CcO_II-like_C"/>
</dbReference>
<evidence type="ECO:0000256" key="2">
    <source>
        <dbReference type="ARBA" id="ARBA00007866"/>
    </source>
</evidence>
<comment type="similarity">
    <text evidence="2">Belongs to the cytochrome c oxidase subunit 2 family.</text>
</comment>
<dbReference type="SUPFAM" id="SSF46626">
    <property type="entry name" value="Cytochrome c"/>
    <property type="match status" value="1"/>
</dbReference>
<keyword evidence="21" id="KW-1185">Reference proteome</keyword>
<dbReference type="InterPro" id="IPR009056">
    <property type="entry name" value="Cyt_c-like_dom"/>
</dbReference>
<dbReference type="InterPro" id="IPR036909">
    <property type="entry name" value="Cyt_c-like_dom_sf"/>
</dbReference>
<evidence type="ECO:0000259" key="19">
    <source>
        <dbReference type="PROSITE" id="PS51007"/>
    </source>
</evidence>
<comment type="caution">
    <text evidence="20">The sequence shown here is derived from an EMBL/GenBank/DDBJ whole genome shotgun (WGS) entry which is preliminary data.</text>
</comment>
<evidence type="ECO:0000256" key="4">
    <source>
        <dbReference type="ARBA" id="ARBA00022617"/>
    </source>
</evidence>
<dbReference type="PANTHER" id="PTHR22888">
    <property type="entry name" value="CYTOCHROME C OXIDASE, SUBUNIT II"/>
    <property type="match status" value="1"/>
</dbReference>
<evidence type="ECO:0000256" key="5">
    <source>
        <dbReference type="ARBA" id="ARBA00022660"/>
    </source>
</evidence>
<dbReference type="InterPro" id="IPR045187">
    <property type="entry name" value="CcO_II"/>
</dbReference>
<dbReference type="CDD" id="cd04213">
    <property type="entry name" value="CuRO_CcO_Caa3_II"/>
    <property type="match status" value="1"/>
</dbReference>
<keyword evidence="4 15" id="KW-0349">Heme</keyword>
<evidence type="ECO:0000256" key="12">
    <source>
        <dbReference type="ARBA" id="ARBA00023136"/>
    </source>
</evidence>
<feature type="transmembrane region" description="Helical" evidence="17">
    <location>
        <begin position="39"/>
        <end position="58"/>
    </location>
</feature>
<name>A0A3A8QAE2_9BACT</name>
<evidence type="ECO:0000256" key="7">
    <source>
        <dbReference type="ARBA" id="ARBA00022723"/>
    </source>
</evidence>
<dbReference type="PROSITE" id="PS50857">
    <property type="entry name" value="COX2_CUA"/>
    <property type="match status" value="1"/>
</dbReference>
<evidence type="ECO:0000259" key="18">
    <source>
        <dbReference type="PROSITE" id="PS50857"/>
    </source>
</evidence>
<organism evidence="20 21">
    <name type="scientific">Corallococcus interemptor</name>
    <dbReference type="NCBI Taxonomy" id="2316720"/>
    <lineage>
        <taxon>Bacteria</taxon>
        <taxon>Pseudomonadati</taxon>
        <taxon>Myxococcota</taxon>
        <taxon>Myxococcia</taxon>
        <taxon>Myxococcales</taxon>
        <taxon>Cystobacterineae</taxon>
        <taxon>Myxococcaceae</taxon>
        <taxon>Corallococcus</taxon>
    </lineage>
</organism>
<keyword evidence="7 15" id="KW-0479">Metal-binding</keyword>
<dbReference type="Pfam" id="PF00116">
    <property type="entry name" value="COX2"/>
    <property type="match status" value="1"/>
</dbReference>
<dbReference type="EMBL" id="RAWM01000069">
    <property type="protein sequence ID" value="RKH65617.1"/>
    <property type="molecule type" value="Genomic_DNA"/>
</dbReference>
<comment type="subcellular location">
    <subcellularLocation>
        <location evidence="1">Membrane</location>
        <topology evidence="1">Multi-pass membrane protein</topology>
    </subcellularLocation>
</comment>